<protein>
    <submittedName>
        <fullName evidence="2">Uncharacterized protein</fullName>
    </submittedName>
</protein>
<reference evidence="3 5" key="2">
    <citation type="submission" date="2022-12" db="EMBL/GenBank/DDBJ databases">
        <authorList>
            <person name="Ruckert C."/>
            <person name="Busche T."/>
            <person name="Kalinowski J."/>
            <person name="Wittmann C."/>
        </authorList>
    </citation>
    <scope>NUCLEOTIDE SEQUENCE [LARGE SCALE GENOMIC DNA]</scope>
    <source>
        <strain evidence="3 5">DSM 40555</strain>
    </source>
</reference>
<reference evidence="2 4" key="1">
    <citation type="submission" date="2019-12" db="EMBL/GenBank/DDBJ databases">
        <title>Whole genome shotgun sequence of Streptomyces libani subsp. libani NBRC 13452.</title>
        <authorList>
            <person name="Ichikawa N."/>
            <person name="Kimura A."/>
            <person name="Kitahashi Y."/>
            <person name="Komaki H."/>
            <person name="Tamura T."/>
        </authorList>
    </citation>
    <scope>NUCLEOTIDE SEQUENCE [LARGE SCALE GENOMIC DNA]</scope>
    <source>
        <strain evidence="2 4">NBRC 13452</strain>
    </source>
</reference>
<organism evidence="2 4">
    <name type="scientific">Streptomyces nigrescens</name>
    <dbReference type="NCBI Taxonomy" id="1920"/>
    <lineage>
        <taxon>Bacteria</taxon>
        <taxon>Bacillati</taxon>
        <taxon>Actinomycetota</taxon>
        <taxon>Actinomycetes</taxon>
        <taxon>Kitasatosporales</taxon>
        <taxon>Streptomycetaceae</taxon>
        <taxon>Streptomyces</taxon>
    </lineage>
</organism>
<evidence type="ECO:0000313" key="5">
    <source>
        <dbReference type="Proteomes" id="UP001210609"/>
    </source>
</evidence>
<name>A0A640TA90_STRNI</name>
<keyword evidence="5" id="KW-1185">Reference proteome</keyword>
<evidence type="ECO:0000313" key="4">
    <source>
        <dbReference type="Proteomes" id="UP000429552"/>
    </source>
</evidence>
<evidence type="ECO:0000313" key="2">
    <source>
        <dbReference type="EMBL" id="GFE20090.1"/>
    </source>
</evidence>
<feature type="region of interest" description="Disordered" evidence="1">
    <location>
        <begin position="55"/>
        <end position="74"/>
    </location>
</feature>
<dbReference type="Proteomes" id="UP001210609">
    <property type="component" value="Chromosome"/>
</dbReference>
<evidence type="ECO:0000256" key="1">
    <source>
        <dbReference type="SAM" id="MobiDB-lite"/>
    </source>
</evidence>
<dbReference type="EMBL" id="CP114202">
    <property type="protein sequence ID" value="WAT94941.1"/>
    <property type="molecule type" value="Genomic_DNA"/>
</dbReference>
<dbReference type="Proteomes" id="UP000429552">
    <property type="component" value="Unassembled WGS sequence"/>
</dbReference>
<dbReference type="RefSeq" id="WP_159484135.1">
    <property type="nucleotide sequence ID" value="NZ_BLIP01000001.1"/>
</dbReference>
<sequence>MTDHIKMDQIYRSCDPRGGSRIRITDYLPGDTHAAVVDAHGSKRPRKIRVSDLHATDTTKSGAKRRTGYALEER</sequence>
<proteinExistence type="predicted"/>
<accession>A0A640TA90</accession>
<evidence type="ECO:0000313" key="3">
    <source>
        <dbReference type="EMBL" id="WAT94941.1"/>
    </source>
</evidence>
<dbReference type="AlphaFoldDB" id="A0A640TA90"/>
<gene>
    <name evidence="2" type="ORF">Sliba_05430</name>
    <name evidence="3" type="ORF">STRLI_000613</name>
</gene>
<dbReference type="EMBL" id="BLIP01000001">
    <property type="protein sequence ID" value="GFE20090.1"/>
    <property type="molecule type" value="Genomic_DNA"/>
</dbReference>